<evidence type="ECO:0000256" key="4">
    <source>
        <dbReference type="ARBA" id="ARBA00022989"/>
    </source>
</evidence>
<sequence length="142" mass="15803">MIPIKELENRTIIKRSVIIGVCLGIISFFLMDNGATFVRGIAFGLIFSLLSFRLLELTLKKSIKMHPVGATKYIISQYCIRYLLTGVVVYISLTNPKINIVGTIIGLFILKIVIVLSSIVSKKKEVKEVNNVEGGDIFGRRS</sequence>
<evidence type="ECO:0000256" key="3">
    <source>
        <dbReference type="ARBA" id="ARBA00022692"/>
    </source>
</evidence>
<dbReference type="RefSeq" id="WP_113920314.1">
    <property type="nucleotide sequence ID" value="NZ_QNRX01000006.1"/>
</dbReference>
<dbReference type="AlphaFoldDB" id="A0A366I8X8"/>
<protein>
    <submittedName>
        <fullName evidence="7">ATP synthase I subunit</fullName>
    </submittedName>
</protein>
<accession>A0A366I8X8</accession>
<keyword evidence="2" id="KW-1003">Cell membrane</keyword>
<gene>
    <name evidence="7" type="ORF">DES36_10696</name>
</gene>
<keyword evidence="3 6" id="KW-0812">Transmembrane</keyword>
<keyword evidence="5 6" id="KW-0472">Membrane</keyword>
<evidence type="ECO:0000256" key="5">
    <source>
        <dbReference type="ARBA" id="ARBA00023136"/>
    </source>
</evidence>
<evidence type="ECO:0000313" key="8">
    <source>
        <dbReference type="Proteomes" id="UP000253490"/>
    </source>
</evidence>
<keyword evidence="4 6" id="KW-1133">Transmembrane helix</keyword>
<comment type="caution">
    <text evidence="7">The sequence shown here is derived from an EMBL/GenBank/DDBJ whole genome shotgun (WGS) entry which is preliminary data.</text>
</comment>
<feature type="transmembrane region" description="Helical" evidence="6">
    <location>
        <begin position="12"/>
        <end position="31"/>
    </location>
</feature>
<reference evidence="7 8" key="1">
    <citation type="submission" date="2018-06" db="EMBL/GenBank/DDBJ databases">
        <title>Genomic Encyclopedia of Type Strains, Phase IV (KMG-IV): sequencing the most valuable type-strain genomes for metagenomic binning, comparative biology and taxonomic classification.</title>
        <authorList>
            <person name="Goeker M."/>
        </authorList>
    </citation>
    <scope>NUCLEOTIDE SEQUENCE [LARGE SCALE GENOMIC DNA]</scope>
    <source>
        <strain evidence="7 8">DSM 22112</strain>
    </source>
</reference>
<dbReference type="OrthoDB" id="1711023at2"/>
<evidence type="ECO:0000256" key="1">
    <source>
        <dbReference type="ARBA" id="ARBA00004651"/>
    </source>
</evidence>
<dbReference type="InterPro" id="IPR005598">
    <property type="entry name" value="ATP_synth_I"/>
</dbReference>
<keyword evidence="8" id="KW-1185">Reference proteome</keyword>
<feature type="transmembrane region" description="Helical" evidence="6">
    <location>
        <begin position="99"/>
        <end position="120"/>
    </location>
</feature>
<dbReference type="Proteomes" id="UP000253490">
    <property type="component" value="Unassembled WGS sequence"/>
</dbReference>
<feature type="transmembrane region" description="Helical" evidence="6">
    <location>
        <begin position="75"/>
        <end position="93"/>
    </location>
</feature>
<feature type="transmembrane region" description="Helical" evidence="6">
    <location>
        <begin position="37"/>
        <end position="55"/>
    </location>
</feature>
<dbReference type="Pfam" id="PF03899">
    <property type="entry name" value="ATP-synt_I"/>
    <property type="match status" value="1"/>
</dbReference>
<evidence type="ECO:0000313" key="7">
    <source>
        <dbReference type="EMBL" id="RBP65985.1"/>
    </source>
</evidence>
<name>A0A366I8X8_9FIRM</name>
<dbReference type="GO" id="GO:0005886">
    <property type="term" value="C:plasma membrane"/>
    <property type="evidence" value="ECO:0007669"/>
    <property type="project" value="UniProtKB-SubCell"/>
</dbReference>
<dbReference type="EMBL" id="QNRX01000006">
    <property type="protein sequence ID" value="RBP65985.1"/>
    <property type="molecule type" value="Genomic_DNA"/>
</dbReference>
<proteinExistence type="predicted"/>
<evidence type="ECO:0000256" key="6">
    <source>
        <dbReference type="SAM" id="Phobius"/>
    </source>
</evidence>
<evidence type="ECO:0000256" key="2">
    <source>
        <dbReference type="ARBA" id="ARBA00022475"/>
    </source>
</evidence>
<comment type="subcellular location">
    <subcellularLocation>
        <location evidence="1">Cell membrane</location>
        <topology evidence="1">Multi-pass membrane protein</topology>
    </subcellularLocation>
</comment>
<organism evidence="7 8">
    <name type="scientific">Alkalibaculum bacchi</name>
    <dbReference type="NCBI Taxonomy" id="645887"/>
    <lineage>
        <taxon>Bacteria</taxon>
        <taxon>Bacillati</taxon>
        <taxon>Bacillota</taxon>
        <taxon>Clostridia</taxon>
        <taxon>Eubacteriales</taxon>
        <taxon>Eubacteriaceae</taxon>
        <taxon>Alkalibaculum</taxon>
    </lineage>
</organism>